<evidence type="ECO:0000313" key="7">
    <source>
        <dbReference type="EMBL" id="KAJ8297494.1"/>
    </source>
</evidence>
<keyword evidence="4 5" id="KW-0472">Membrane</keyword>
<keyword evidence="8" id="KW-1185">Reference proteome</keyword>
<feature type="transmembrane region" description="Helical" evidence="5">
    <location>
        <begin position="68"/>
        <end position="91"/>
    </location>
</feature>
<dbReference type="SUPFAM" id="SSF81321">
    <property type="entry name" value="Family A G protein-coupled receptor-like"/>
    <property type="match status" value="1"/>
</dbReference>
<dbReference type="PANTHER" id="PTHR23112">
    <property type="entry name" value="G PROTEIN-COUPLED RECEPTOR 157-RELATED"/>
    <property type="match status" value="1"/>
</dbReference>
<protein>
    <recommendedName>
        <fullName evidence="6">G-protein coupled receptors family 2 profile 2 domain-containing protein</fullName>
    </recommendedName>
</protein>
<dbReference type="InterPro" id="IPR017981">
    <property type="entry name" value="GPCR_2-like_7TM"/>
</dbReference>
<feature type="transmembrane region" description="Helical" evidence="5">
    <location>
        <begin position="111"/>
        <end position="133"/>
    </location>
</feature>
<evidence type="ECO:0000259" key="6">
    <source>
        <dbReference type="PROSITE" id="PS50261"/>
    </source>
</evidence>
<reference evidence="7 8" key="1">
    <citation type="submission" date="2022-12" db="EMBL/GenBank/DDBJ databases">
        <title>Chromosome-level genome of Tegillarca granosa.</title>
        <authorList>
            <person name="Kim J."/>
        </authorList>
    </citation>
    <scope>NUCLEOTIDE SEQUENCE [LARGE SCALE GENOMIC DNA]</scope>
    <source>
        <strain evidence="7">Teg-2019</strain>
        <tissue evidence="7">Adductor muscle</tissue>
    </source>
</reference>
<comment type="subcellular location">
    <subcellularLocation>
        <location evidence="1">Membrane</location>
        <topology evidence="1">Multi-pass membrane protein</topology>
    </subcellularLocation>
</comment>
<dbReference type="Proteomes" id="UP001217089">
    <property type="component" value="Unassembled WGS sequence"/>
</dbReference>
<name>A0ABQ9E0D0_TEGGR</name>
<evidence type="ECO:0000256" key="1">
    <source>
        <dbReference type="ARBA" id="ARBA00004141"/>
    </source>
</evidence>
<accession>A0ABQ9E0D0</accession>
<keyword evidence="2 5" id="KW-0812">Transmembrane</keyword>
<proteinExistence type="predicted"/>
<keyword evidence="3 5" id="KW-1133">Transmembrane helix</keyword>
<feature type="non-terminal residue" evidence="7">
    <location>
        <position position="298"/>
    </location>
</feature>
<evidence type="ECO:0000256" key="5">
    <source>
        <dbReference type="SAM" id="Phobius"/>
    </source>
</evidence>
<feature type="domain" description="G-protein coupled receptors family 2 profile 2" evidence="6">
    <location>
        <begin position="31"/>
        <end position="187"/>
    </location>
</feature>
<organism evidence="7 8">
    <name type="scientific">Tegillarca granosa</name>
    <name type="common">Malaysian cockle</name>
    <name type="synonym">Anadara granosa</name>
    <dbReference type="NCBI Taxonomy" id="220873"/>
    <lineage>
        <taxon>Eukaryota</taxon>
        <taxon>Metazoa</taxon>
        <taxon>Spiralia</taxon>
        <taxon>Lophotrochozoa</taxon>
        <taxon>Mollusca</taxon>
        <taxon>Bivalvia</taxon>
        <taxon>Autobranchia</taxon>
        <taxon>Pteriomorphia</taxon>
        <taxon>Arcoida</taxon>
        <taxon>Arcoidea</taxon>
        <taxon>Arcidae</taxon>
        <taxon>Tegillarca</taxon>
    </lineage>
</organism>
<feature type="transmembrane region" description="Helical" evidence="5">
    <location>
        <begin position="29"/>
        <end position="56"/>
    </location>
</feature>
<comment type="caution">
    <text evidence="7">The sequence shown here is derived from an EMBL/GenBank/DDBJ whole genome shotgun (WGS) entry which is preliminary data.</text>
</comment>
<feature type="transmembrane region" description="Helical" evidence="5">
    <location>
        <begin position="239"/>
        <end position="262"/>
    </location>
</feature>
<dbReference type="Gene3D" id="1.20.1070.10">
    <property type="entry name" value="Rhodopsin 7-helix transmembrane proteins"/>
    <property type="match status" value="1"/>
</dbReference>
<evidence type="ECO:0000256" key="4">
    <source>
        <dbReference type="ARBA" id="ARBA00023136"/>
    </source>
</evidence>
<evidence type="ECO:0000256" key="2">
    <source>
        <dbReference type="ARBA" id="ARBA00022692"/>
    </source>
</evidence>
<dbReference type="PROSITE" id="PS50261">
    <property type="entry name" value="G_PROTEIN_RECEP_F2_4"/>
    <property type="match status" value="1"/>
</dbReference>
<dbReference type="EMBL" id="JARBDR010000923">
    <property type="protein sequence ID" value="KAJ8297494.1"/>
    <property type="molecule type" value="Genomic_DNA"/>
</dbReference>
<evidence type="ECO:0000256" key="3">
    <source>
        <dbReference type="ARBA" id="ARBA00022989"/>
    </source>
</evidence>
<sequence>MATNNGYSEGTTISPAIDILNTTRPTLPVPVLVCTGISGSLSMLGAFIIFFSFCILDRKHLNQTRWLLLWLTIADFMNCTGIVLGLVRYILTYSGQVEAESDCLNSNSLCVIQSFITTFSSMSSFFWTVYIGIHLSVSVVKQGEFATKRSIQIVGHLICWVGITIAAKIENVLGETFSASSGPWCWIRDCLEFPLPIIWMTIAGKGWEIIMIWGTTRFVLTIVRHYYDTLPAFDLADTILLYFQSIGDSLQAFFNCILFCFVDKTVRKALISRFTCKNNVDAEETRGLLENSNASRYT</sequence>
<dbReference type="PANTHER" id="PTHR23112:SF47">
    <property type="entry name" value="G-PROTEIN COUPLED RECEPTOR 157"/>
    <property type="match status" value="1"/>
</dbReference>
<evidence type="ECO:0000313" key="8">
    <source>
        <dbReference type="Proteomes" id="UP001217089"/>
    </source>
</evidence>
<gene>
    <name evidence="7" type="ORF">KUTeg_024025</name>
</gene>